<organism evidence="2 3">
    <name type="scientific">Pontiella desulfatans</name>
    <dbReference type="NCBI Taxonomy" id="2750659"/>
    <lineage>
        <taxon>Bacteria</taxon>
        <taxon>Pseudomonadati</taxon>
        <taxon>Kiritimatiellota</taxon>
        <taxon>Kiritimatiellia</taxon>
        <taxon>Kiritimatiellales</taxon>
        <taxon>Pontiellaceae</taxon>
        <taxon>Pontiella</taxon>
    </lineage>
</organism>
<dbReference type="EMBL" id="CAAHFG010000001">
    <property type="protein sequence ID" value="VGO13732.1"/>
    <property type="molecule type" value="Genomic_DNA"/>
</dbReference>
<dbReference type="Gene3D" id="3.10.180.10">
    <property type="entry name" value="2,3-Dihydroxybiphenyl 1,2-Dioxygenase, domain 1"/>
    <property type="match status" value="1"/>
</dbReference>
<evidence type="ECO:0000313" key="2">
    <source>
        <dbReference type="EMBL" id="VGO13732.1"/>
    </source>
</evidence>
<dbReference type="InterPro" id="IPR037523">
    <property type="entry name" value="VOC_core"/>
</dbReference>
<dbReference type="Proteomes" id="UP000366872">
    <property type="component" value="Unassembled WGS sequence"/>
</dbReference>
<dbReference type="AlphaFoldDB" id="A0A6C2U1B2"/>
<name>A0A6C2U1B2_PONDE</name>
<dbReference type="InterPro" id="IPR004360">
    <property type="entry name" value="Glyas_Fos-R_dOase_dom"/>
</dbReference>
<keyword evidence="3" id="KW-1185">Reference proteome</keyword>
<dbReference type="Pfam" id="PF00903">
    <property type="entry name" value="Glyoxalase"/>
    <property type="match status" value="1"/>
</dbReference>
<dbReference type="PROSITE" id="PS51819">
    <property type="entry name" value="VOC"/>
    <property type="match status" value="1"/>
</dbReference>
<protein>
    <recommendedName>
        <fullName evidence="1">VOC domain-containing protein</fullName>
    </recommendedName>
</protein>
<dbReference type="SUPFAM" id="SSF54593">
    <property type="entry name" value="Glyoxalase/Bleomycin resistance protein/Dihydroxybiphenyl dioxygenase"/>
    <property type="match status" value="1"/>
</dbReference>
<dbReference type="InterPro" id="IPR029068">
    <property type="entry name" value="Glyas_Bleomycin-R_OHBP_Dase"/>
</dbReference>
<reference evidence="2 3" key="1">
    <citation type="submission" date="2019-04" db="EMBL/GenBank/DDBJ databases">
        <authorList>
            <person name="Van Vliet M D."/>
        </authorList>
    </citation>
    <scope>NUCLEOTIDE SEQUENCE [LARGE SCALE GENOMIC DNA]</scope>
    <source>
        <strain evidence="2 3">F1</strain>
    </source>
</reference>
<evidence type="ECO:0000259" key="1">
    <source>
        <dbReference type="PROSITE" id="PS51819"/>
    </source>
</evidence>
<proteinExistence type="predicted"/>
<sequence>MKIEHFAFQVEEPADVAAWYVEHFGFTVKRSADAPVPVRFLADETGDVMIEIYNNPAVETPDYASMDPLILHLAFICNDIEGAIERLMDAGANLLTMDATPHGDTLAMLRDPWGLAIQLCHRAAPMV</sequence>
<dbReference type="RefSeq" id="WP_136079278.1">
    <property type="nucleotide sequence ID" value="NZ_CAAHFG010000001.1"/>
</dbReference>
<accession>A0A6C2U1B2</accession>
<feature type="domain" description="VOC" evidence="1">
    <location>
        <begin position="2"/>
        <end position="122"/>
    </location>
</feature>
<dbReference type="CDD" id="cd06587">
    <property type="entry name" value="VOC"/>
    <property type="match status" value="1"/>
</dbReference>
<evidence type="ECO:0000313" key="3">
    <source>
        <dbReference type="Proteomes" id="UP000366872"/>
    </source>
</evidence>
<gene>
    <name evidence="2" type="ORF">PDESU_02289</name>
</gene>